<keyword evidence="1" id="KW-0812">Transmembrane</keyword>
<evidence type="ECO:0000256" key="1">
    <source>
        <dbReference type="SAM" id="Phobius"/>
    </source>
</evidence>
<keyword evidence="1" id="KW-1133">Transmembrane helix</keyword>
<dbReference type="EMBL" id="LGRX02029341">
    <property type="protein sequence ID" value="KAK3246970.1"/>
    <property type="molecule type" value="Genomic_DNA"/>
</dbReference>
<evidence type="ECO:0000313" key="3">
    <source>
        <dbReference type="EMBL" id="KAK3246970.1"/>
    </source>
</evidence>
<evidence type="ECO:0000313" key="4">
    <source>
        <dbReference type="Proteomes" id="UP001190700"/>
    </source>
</evidence>
<dbReference type="GO" id="GO:0005794">
    <property type="term" value="C:Golgi apparatus"/>
    <property type="evidence" value="ECO:0007669"/>
    <property type="project" value="TreeGrafter"/>
</dbReference>
<sequence>MARLKRHPPSRQQTKTPRAIIILCPIFLLVGVFISFNIYHLFTEKRYKRYVHDDGTPLRDSSALAEATVVQPAIVSLGQDHVDPTPQYTNEAKFVKEESPPPPTIQLSQVFRQAFPDEQDQNIVRMQPIVKENWDREIEAKVQQAGLGAEAQNLAEGMVAITFGDAKMDKHMLNWATNLRKSGIPHIVGALDETMLRNLEAHQVPCYPFFLDEFDGANAHASATWKTFAGRRLSQVRALVHLGYDALMTDIDVAWMADPRPYIYCTG</sequence>
<feature type="domain" description="Nucleotide-diphospho-sugar transferase" evidence="2">
    <location>
        <begin position="187"/>
        <end position="264"/>
    </location>
</feature>
<feature type="non-terminal residue" evidence="3">
    <location>
        <position position="267"/>
    </location>
</feature>
<dbReference type="InterPro" id="IPR005069">
    <property type="entry name" value="Nucl-diP-sugar_transferase"/>
</dbReference>
<dbReference type="PANTHER" id="PTHR46936:SF1">
    <property type="entry name" value="ARABINOSYLTRANSFERASE XEG113"/>
    <property type="match status" value="1"/>
</dbReference>
<feature type="transmembrane region" description="Helical" evidence="1">
    <location>
        <begin position="20"/>
        <end position="42"/>
    </location>
</feature>
<comment type="caution">
    <text evidence="3">The sequence shown here is derived from an EMBL/GenBank/DDBJ whole genome shotgun (WGS) entry which is preliminary data.</text>
</comment>
<keyword evidence="1" id="KW-0472">Membrane</keyword>
<proteinExistence type="predicted"/>
<dbReference type="Proteomes" id="UP001190700">
    <property type="component" value="Unassembled WGS sequence"/>
</dbReference>
<protein>
    <recommendedName>
        <fullName evidence="2">Nucleotide-diphospho-sugar transferase domain-containing protein</fullName>
    </recommendedName>
</protein>
<keyword evidence="4" id="KW-1185">Reference proteome</keyword>
<evidence type="ECO:0000259" key="2">
    <source>
        <dbReference type="Pfam" id="PF03407"/>
    </source>
</evidence>
<accession>A0AAE0F1K5</accession>
<gene>
    <name evidence="3" type="ORF">CYMTET_43515</name>
</gene>
<dbReference type="Pfam" id="PF03407">
    <property type="entry name" value="Nucleotid_trans"/>
    <property type="match status" value="1"/>
</dbReference>
<organism evidence="3 4">
    <name type="scientific">Cymbomonas tetramitiformis</name>
    <dbReference type="NCBI Taxonomy" id="36881"/>
    <lineage>
        <taxon>Eukaryota</taxon>
        <taxon>Viridiplantae</taxon>
        <taxon>Chlorophyta</taxon>
        <taxon>Pyramimonadophyceae</taxon>
        <taxon>Pyramimonadales</taxon>
        <taxon>Pyramimonadaceae</taxon>
        <taxon>Cymbomonas</taxon>
    </lineage>
</organism>
<reference evidence="3 4" key="1">
    <citation type="journal article" date="2015" name="Genome Biol. Evol.">
        <title>Comparative Genomics of a Bacterivorous Green Alga Reveals Evolutionary Causalities and Consequences of Phago-Mixotrophic Mode of Nutrition.</title>
        <authorList>
            <person name="Burns J.A."/>
            <person name="Paasch A."/>
            <person name="Narechania A."/>
            <person name="Kim E."/>
        </authorList>
    </citation>
    <scope>NUCLEOTIDE SEQUENCE [LARGE SCALE GENOMIC DNA]</scope>
    <source>
        <strain evidence="3 4">PLY_AMNH</strain>
    </source>
</reference>
<dbReference type="PANTHER" id="PTHR46936">
    <property type="entry name" value="ARABINOSYLTRANSFERASE XEG113"/>
    <property type="match status" value="1"/>
</dbReference>
<dbReference type="GO" id="GO:0052325">
    <property type="term" value="P:cell wall pectin biosynthetic process"/>
    <property type="evidence" value="ECO:0007669"/>
    <property type="project" value="TreeGrafter"/>
</dbReference>
<dbReference type="InterPro" id="IPR053250">
    <property type="entry name" value="Glycosyltransferase_77"/>
</dbReference>
<dbReference type="AlphaFoldDB" id="A0AAE0F1K5"/>
<dbReference type="GO" id="GO:0052636">
    <property type="term" value="F:arabinosyltransferase activity"/>
    <property type="evidence" value="ECO:0007669"/>
    <property type="project" value="TreeGrafter"/>
</dbReference>
<name>A0AAE0F1K5_9CHLO</name>